<accession>A0A916LHB9</accession>
<evidence type="ECO:0000313" key="2">
    <source>
        <dbReference type="EMBL" id="CPB33524.1"/>
    </source>
</evidence>
<gene>
    <name evidence="2" type="ORF">ERS007739_05199</name>
</gene>
<sequence>MHDTQPWANSKASSVVINSPRLSVAVIRRTTWPSNRCSTTTVPVRRNKAPVTSSV</sequence>
<evidence type="ECO:0000313" key="3">
    <source>
        <dbReference type="Proteomes" id="UP000039021"/>
    </source>
</evidence>
<dbReference type="Proteomes" id="UP000039021">
    <property type="component" value="Unassembled WGS sequence"/>
</dbReference>
<dbReference type="AlphaFoldDB" id="A0A916LHB9"/>
<evidence type="ECO:0000256" key="1">
    <source>
        <dbReference type="SAM" id="MobiDB-lite"/>
    </source>
</evidence>
<reference evidence="3" key="1">
    <citation type="submission" date="2015-03" db="EMBL/GenBank/DDBJ databases">
        <authorList>
            <consortium name="Pathogen Informatics"/>
        </authorList>
    </citation>
    <scope>NUCLEOTIDE SEQUENCE [LARGE SCALE GENOMIC DNA]</scope>
    <source>
        <strain evidence="3">N09902308</strain>
    </source>
</reference>
<dbReference type="EMBL" id="CSBK01003876">
    <property type="protein sequence ID" value="CPB33524.1"/>
    <property type="molecule type" value="Genomic_DNA"/>
</dbReference>
<comment type="caution">
    <text evidence="2">The sequence shown here is derived from an EMBL/GenBank/DDBJ whole genome shotgun (WGS) entry which is preliminary data.</text>
</comment>
<feature type="region of interest" description="Disordered" evidence="1">
    <location>
        <begin position="36"/>
        <end position="55"/>
    </location>
</feature>
<protein>
    <submittedName>
        <fullName evidence="2">Uncharacterized protein</fullName>
    </submittedName>
</protein>
<proteinExistence type="predicted"/>
<organism evidence="2 3">
    <name type="scientific">Mycobacterium tuberculosis</name>
    <dbReference type="NCBI Taxonomy" id="1773"/>
    <lineage>
        <taxon>Bacteria</taxon>
        <taxon>Bacillati</taxon>
        <taxon>Actinomycetota</taxon>
        <taxon>Actinomycetes</taxon>
        <taxon>Mycobacteriales</taxon>
        <taxon>Mycobacteriaceae</taxon>
        <taxon>Mycobacterium</taxon>
        <taxon>Mycobacterium tuberculosis complex</taxon>
    </lineage>
</organism>
<name>A0A916LHB9_MYCTX</name>